<evidence type="ECO:0000313" key="7">
    <source>
        <dbReference type="Proteomes" id="UP000003856"/>
    </source>
</evidence>
<dbReference type="InterPro" id="IPR004843">
    <property type="entry name" value="Calcineurin-like_PHP"/>
</dbReference>
<comment type="similarity">
    <text evidence="4">Belongs to the cyclic nucleotide phosphodiesterase class-III family.</text>
</comment>
<dbReference type="PATRIC" id="fig|573060.9.peg.4883"/>
<dbReference type="GO" id="GO:0046872">
    <property type="term" value="F:metal ion binding"/>
    <property type="evidence" value="ECO:0007669"/>
    <property type="project" value="UniProtKB-KW"/>
</dbReference>
<evidence type="ECO:0000256" key="2">
    <source>
        <dbReference type="ARBA" id="ARBA00022801"/>
    </source>
</evidence>
<proteinExistence type="inferred from homology"/>
<dbReference type="RefSeq" id="WP_005793020.1">
    <property type="nucleotide sequence ID" value="NZ_ACQT01000004.1"/>
</dbReference>
<organism evidence="6 7">
    <name type="scientific">Acidovorax delafieldii 2AN</name>
    <dbReference type="NCBI Taxonomy" id="573060"/>
    <lineage>
        <taxon>Bacteria</taxon>
        <taxon>Pseudomonadati</taxon>
        <taxon>Pseudomonadota</taxon>
        <taxon>Betaproteobacteria</taxon>
        <taxon>Burkholderiales</taxon>
        <taxon>Comamonadaceae</taxon>
        <taxon>Acidovorax</taxon>
    </lineage>
</organism>
<gene>
    <name evidence="6" type="ORF">AcdelDRAFT_0371</name>
</gene>
<sequence length="267" mass="30134">MPRFDKYIHLTDTHLVKEAGALYGLDPKLRLQQAVEHINCHHADARAVVITGDLTHYGHDNAYEHLRECLAALSMPVYPILGNHDSRVNFVRHFPHIPCDANGFVQYVVQLERYTAIFLDTNEPGVHWGVFCEQRAQWLRAALQAAEKPVLLFMHHPFFPIGITSMDDISLRNTGPFEAAIASFEPRIAHCFFGHIHRPIFGSVRGIPYSTLRSTNHDVALVLQDPSLNIVGKNENPQYGVLLLREGQVLLHLEDYLDSSEGYLLGG</sequence>
<dbReference type="OrthoDB" id="9784378at2"/>
<comment type="caution">
    <text evidence="6">The sequence shown here is derived from an EMBL/GenBank/DDBJ whole genome shotgun (WGS) entry which is preliminary data.</text>
</comment>
<dbReference type="InterPro" id="IPR050884">
    <property type="entry name" value="CNP_phosphodiesterase-III"/>
</dbReference>
<dbReference type="InterPro" id="IPR029052">
    <property type="entry name" value="Metallo-depent_PP-like"/>
</dbReference>
<dbReference type="SUPFAM" id="SSF56300">
    <property type="entry name" value="Metallo-dependent phosphatases"/>
    <property type="match status" value="1"/>
</dbReference>
<dbReference type="GO" id="GO:0004112">
    <property type="term" value="F:cyclic-nucleotide phosphodiesterase activity"/>
    <property type="evidence" value="ECO:0007669"/>
    <property type="project" value="InterPro"/>
</dbReference>
<dbReference type="Pfam" id="PF00149">
    <property type="entry name" value="Metallophos"/>
    <property type="match status" value="1"/>
</dbReference>
<evidence type="ECO:0000259" key="5">
    <source>
        <dbReference type="Pfam" id="PF00149"/>
    </source>
</evidence>
<name>C5T0E1_ACIDE</name>
<dbReference type="EMBL" id="ACQT01000004">
    <property type="protein sequence ID" value="EER62094.1"/>
    <property type="molecule type" value="Genomic_DNA"/>
</dbReference>
<accession>C5T0E1</accession>
<evidence type="ECO:0000313" key="6">
    <source>
        <dbReference type="EMBL" id="EER62094.1"/>
    </source>
</evidence>
<dbReference type="Proteomes" id="UP000003856">
    <property type="component" value="Unassembled WGS sequence"/>
</dbReference>
<feature type="domain" description="Calcineurin-like phosphoesterase" evidence="5">
    <location>
        <begin position="7"/>
        <end position="199"/>
    </location>
</feature>
<dbReference type="Gene3D" id="3.60.21.10">
    <property type="match status" value="1"/>
</dbReference>
<evidence type="ECO:0000256" key="3">
    <source>
        <dbReference type="ARBA" id="ARBA00023004"/>
    </source>
</evidence>
<dbReference type="PANTHER" id="PTHR42988">
    <property type="entry name" value="PHOSPHOHYDROLASE"/>
    <property type="match status" value="1"/>
</dbReference>
<keyword evidence="7" id="KW-1185">Reference proteome</keyword>
<dbReference type="InterPro" id="IPR026575">
    <property type="entry name" value="GpdQ/CpdA-like"/>
</dbReference>
<dbReference type="PANTHER" id="PTHR42988:SF2">
    <property type="entry name" value="CYCLIC NUCLEOTIDE PHOSPHODIESTERASE CBUA0032-RELATED"/>
    <property type="match status" value="1"/>
</dbReference>
<protein>
    <submittedName>
        <fullName evidence="6">Metallophosphoesterase</fullName>
    </submittedName>
</protein>
<evidence type="ECO:0000256" key="1">
    <source>
        <dbReference type="ARBA" id="ARBA00022723"/>
    </source>
</evidence>
<dbReference type="CDD" id="cd07402">
    <property type="entry name" value="MPP_GpdQ"/>
    <property type="match status" value="1"/>
</dbReference>
<keyword evidence="2" id="KW-0378">Hydrolase</keyword>
<keyword evidence="3" id="KW-0408">Iron</keyword>
<dbReference type="AlphaFoldDB" id="C5T0E1"/>
<reference evidence="6 7" key="1">
    <citation type="submission" date="2009-05" db="EMBL/GenBank/DDBJ databases">
        <title>The draft genome of Acidovorax delafieldii 2AN.</title>
        <authorList>
            <consortium name="US DOE Joint Genome Institute (JGI-PGF)"/>
            <person name="Lucas S."/>
            <person name="Copeland A."/>
            <person name="Lapidus A."/>
            <person name="Glavina del Rio T."/>
            <person name="Tice H."/>
            <person name="Bruce D."/>
            <person name="Goodwin L."/>
            <person name="Pitluck S."/>
            <person name="Larimer F."/>
            <person name="Land M.L."/>
            <person name="Hauser L."/>
            <person name="Shelobolina E.S."/>
            <person name="Picardal F."/>
            <person name="Roden E."/>
            <person name="Emerson D."/>
        </authorList>
    </citation>
    <scope>NUCLEOTIDE SEQUENCE [LARGE SCALE GENOMIC DNA]</scope>
    <source>
        <strain evidence="6 7">2AN</strain>
    </source>
</reference>
<keyword evidence="1" id="KW-0479">Metal-binding</keyword>
<evidence type="ECO:0000256" key="4">
    <source>
        <dbReference type="ARBA" id="ARBA00025742"/>
    </source>
</evidence>